<feature type="compositionally biased region" description="Low complexity" evidence="7">
    <location>
        <begin position="338"/>
        <end position="347"/>
    </location>
</feature>
<dbReference type="GO" id="GO:0004806">
    <property type="term" value="F:triacylglycerol lipase activity"/>
    <property type="evidence" value="ECO:0007669"/>
    <property type="project" value="TreeGrafter"/>
</dbReference>
<evidence type="ECO:0000259" key="8">
    <source>
        <dbReference type="SMART" id="SM00906"/>
    </source>
</evidence>
<feature type="domain" description="Xylanolytic transcriptional activator regulatory" evidence="8">
    <location>
        <begin position="520"/>
        <end position="600"/>
    </location>
</feature>
<keyword evidence="4" id="KW-0805">Transcription regulation</keyword>
<dbReference type="GO" id="GO:0044550">
    <property type="term" value="P:secondary metabolite biosynthetic process"/>
    <property type="evidence" value="ECO:0007669"/>
    <property type="project" value="UniProtKB-ARBA"/>
</dbReference>
<dbReference type="GO" id="GO:0005811">
    <property type="term" value="C:lipid droplet"/>
    <property type="evidence" value="ECO:0007669"/>
    <property type="project" value="TreeGrafter"/>
</dbReference>
<proteinExistence type="inferred from homology"/>
<keyword evidence="2" id="KW-0521">NADP</keyword>
<dbReference type="PANTHER" id="PTHR44169:SF15">
    <property type="entry name" value="CHAIN DEHYDROGENASE_REDUCTASE (AYR1), PUTATIVE (AFU_ORTHOLOGUE AFUA_4G04530)-RELATED"/>
    <property type="match status" value="1"/>
</dbReference>
<dbReference type="PRINTS" id="PR00080">
    <property type="entry name" value="SDRFAMILY"/>
</dbReference>
<evidence type="ECO:0000256" key="3">
    <source>
        <dbReference type="ARBA" id="ARBA00023002"/>
    </source>
</evidence>
<dbReference type="PROSITE" id="PS00061">
    <property type="entry name" value="ADH_SHORT"/>
    <property type="match status" value="1"/>
</dbReference>
<dbReference type="GO" id="GO:0000140">
    <property type="term" value="F:acylglycerone-phosphate reductase (NADP+) activity"/>
    <property type="evidence" value="ECO:0007669"/>
    <property type="project" value="TreeGrafter"/>
</dbReference>
<evidence type="ECO:0000256" key="2">
    <source>
        <dbReference type="ARBA" id="ARBA00022857"/>
    </source>
</evidence>
<dbReference type="VEuPathDB" id="FungiDB:ATCC64974_82790"/>
<dbReference type="EMBL" id="NKJJ02000015">
    <property type="protein sequence ID" value="TPR10564.1"/>
    <property type="molecule type" value="Genomic_DNA"/>
</dbReference>
<dbReference type="GO" id="GO:0006351">
    <property type="term" value="P:DNA-templated transcription"/>
    <property type="evidence" value="ECO:0007669"/>
    <property type="project" value="InterPro"/>
</dbReference>
<reference evidence="10" key="1">
    <citation type="submission" date="2018-10" db="EMBL/GenBank/DDBJ databases">
        <title>FDA dAtabase for Regulatory Grade micrObial Sequences (FDA-ARGOS): Supporting development and validation of Infectious Disease Dx tests.</title>
        <authorList>
            <person name="Kerrigan L."/>
            <person name="Tallon L."/>
            <person name="Sadzewicz L."/>
            <person name="Sengamalay N."/>
            <person name="Ott S."/>
            <person name="Godinez A."/>
            <person name="Nagaraj S."/>
            <person name="Vavikolanu K."/>
            <person name="Nadendla S."/>
            <person name="George J."/>
            <person name="Sichtig H."/>
        </authorList>
    </citation>
    <scope>NUCLEOTIDE SEQUENCE [LARGE SCALE GENOMIC DNA]</scope>
    <source>
        <strain evidence="10">FDAARGOS_311</strain>
    </source>
</reference>
<keyword evidence="3" id="KW-0560">Oxidoreductase</keyword>
<dbReference type="GO" id="GO:0019433">
    <property type="term" value="P:triglyceride catabolic process"/>
    <property type="evidence" value="ECO:0007669"/>
    <property type="project" value="TreeGrafter"/>
</dbReference>
<dbReference type="VEuPathDB" id="FungiDB:An03g00380"/>
<comment type="caution">
    <text evidence="9">The sequence shown here is derived from an EMBL/GenBank/DDBJ whole genome shotgun (WGS) entry which is preliminary data.</text>
</comment>
<dbReference type="GO" id="GO:0003677">
    <property type="term" value="F:DNA binding"/>
    <property type="evidence" value="ECO:0007669"/>
    <property type="project" value="InterPro"/>
</dbReference>
<evidence type="ECO:0000256" key="4">
    <source>
        <dbReference type="ARBA" id="ARBA00023015"/>
    </source>
</evidence>
<dbReference type="CDD" id="cd05374">
    <property type="entry name" value="17beta-HSD-like_SDR_c"/>
    <property type="match status" value="1"/>
</dbReference>
<dbReference type="SUPFAM" id="SSF51735">
    <property type="entry name" value="NAD(P)-binding Rossmann-fold domains"/>
    <property type="match status" value="1"/>
</dbReference>
<evidence type="ECO:0000313" key="9">
    <source>
        <dbReference type="EMBL" id="TPR10564.1"/>
    </source>
</evidence>
<dbReference type="GO" id="GO:0008270">
    <property type="term" value="F:zinc ion binding"/>
    <property type="evidence" value="ECO:0007669"/>
    <property type="project" value="InterPro"/>
</dbReference>
<keyword evidence="6" id="KW-0539">Nucleus</keyword>
<dbReference type="GO" id="GO:0006654">
    <property type="term" value="P:phosphatidic acid biosynthetic process"/>
    <property type="evidence" value="ECO:0007669"/>
    <property type="project" value="TreeGrafter"/>
</dbReference>
<dbReference type="VEuPathDB" id="FungiDB:M747DRAFT_315774"/>
<feature type="region of interest" description="Disordered" evidence="7">
    <location>
        <begin position="317"/>
        <end position="388"/>
    </location>
</feature>
<dbReference type="Proteomes" id="UP000197666">
    <property type="component" value="Unassembled WGS sequence"/>
</dbReference>
<name>A0A505IFW4_ASPNG</name>
<evidence type="ECO:0000256" key="7">
    <source>
        <dbReference type="SAM" id="MobiDB-lite"/>
    </source>
</evidence>
<dbReference type="PRINTS" id="PR00081">
    <property type="entry name" value="GDHRDH"/>
</dbReference>
<dbReference type="InterPro" id="IPR020904">
    <property type="entry name" value="Sc_DH/Rdtase_CS"/>
</dbReference>
<dbReference type="InterPro" id="IPR007219">
    <property type="entry name" value="XnlR_reg_dom"/>
</dbReference>
<evidence type="ECO:0000256" key="6">
    <source>
        <dbReference type="ARBA" id="ARBA00023242"/>
    </source>
</evidence>
<gene>
    <name evidence="9" type="ORF">CAN33_0022785</name>
</gene>
<dbReference type="Pfam" id="PF04082">
    <property type="entry name" value="Fungal_trans"/>
    <property type="match status" value="1"/>
</dbReference>
<comment type="similarity">
    <text evidence="1">Belongs to the short-chain dehydrogenases/reductases (SDR) family.</text>
</comment>
<organism evidence="9 10">
    <name type="scientific">Aspergillus niger</name>
    <dbReference type="NCBI Taxonomy" id="5061"/>
    <lineage>
        <taxon>Eukaryota</taxon>
        <taxon>Fungi</taxon>
        <taxon>Dikarya</taxon>
        <taxon>Ascomycota</taxon>
        <taxon>Pezizomycotina</taxon>
        <taxon>Eurotiomycetes</taxon>
        <taxon>Eurotiomycetidae</taxon>
        <taxon>Eurotiales</taxon>
        <taxon>Aspergillaceae</taxon>
        <taxon>Aspergillus</taxon>
        <taxon>Aspergillus subgen. Circumdati</taxon>
    </lineage>
</organism>
<dbReference type="GO" id="GO:0005783">
    <property type="term" value="C:endoplasmic reticulum"/>
    <property type="evidence" value="ECO:0007669"/>
    <property type="project" value="TreeGrafter"/>
</dbReference>
<protein>
    <submittedName>
        <fullName evidence="9">Hydantoinase B/oxoprolinase family protein</fullName>
    </submittedName>
</protein>
<keyword evidence="5" id="KW-0804">Transcription</keyword>
<dbReference type="Pfam" id="PF00106">
    <property type="entry name" value="adh_short"/>
    <property type="match status" value="1"/>
</dbReference>
<accession>A0A505IFW4</accession>
<dbReference type="CDD" id="cd12148">
    <property type="entry name" value="fungal_TF_MHR"/>
    <property type="match status" value="1"/>
</dbReference>
<dbReference type="AlphaFoldDB" id="A0A505IFW4"/>
<dbReference type="SMART" id="SM00906">
    <property type="entry name" value="Fungal_trans"/>
    <property type="match status" value="1"/>
</dbReference>
<dbReference type="VEuPathDB" id="FungiDB:ASPNIDRAFT2_1153258"/>
<sequence length="862" mass="97045">MANRETFALITGCSSGIGKELAVAFANRGVTVLGTARRTQSLDELTSKYSNIKALALDLSDPEIITKLKDSVLDYTDGYLDYLVNNAGTHYAGTAMDLEMDEVVAIFQVNVFAVMRLCQIFLPLLRQSPRGRIVQIESVTWNIPVVWQGAYNASKAALSQYSRTLRLVKPLGVEVIEIVTGFVQSNILHHGLHAPEDSVYLPIKGIIENIKYQGNANGMPAHVYAASITDKLLRRQVDPEIWEGKMARLLRLIFMLPLRLLVGHPSETYLDKRLIVPQNHLLYRRFKLGSLRESIGNLARPTCSRCSDLGKTCTYSLVKRRPGPPRGSRYTTRRPRSRTPSATPERSVTLQESDPVISPPGESVSSEQVAQGAPLQHPSTTSPSCSRHLPFSSQDEEHLYVTFLARQSQTDKFWYRCRIECFFDIAQDANPIYSKKRFLHRYRSSQCSQDLITAVALIAANLTQFSVGDGGPNLDAELDSLLSSSLLEDDLVGDTPSLDQFRKAYILALYEFHQFPGHHSWLRIGRVTRMAYRIGLDRLEHIRVLYADWSTVSDEDIQEWRALWWRIYRLDTYANLASGTPYLIDDTLIDTSFNLSQTANPSHAIFLPPNSAGLAELLPAITSDPETLLDNIHNITIASMRQAGLMIRIHMLRWQAGMLSQITAVDRQLTTLRLALPPGWLNPHRNAFINESPLAHHARLITVYHLRMAQLLLSVAECSARRADDWLSAWQRVLETCQDIAGLASQWDSAYCMTVDPAITFTIFTTLIFLDLQRKCELVATDDLRSSIDHDITVLHLQLKHFGTIWTQARLLTLSFESFSESVTGPLAHNHIALILSRFESPLHPRWLQFLASARPALEACH</sequence>
<evidence type="ECO:0000313" key="10">
    <source>
        <dbReference type="Proteomes" id="UP000197666"/>
    </source>
</evidence>
<dbReference type="InterPro" id="IPR002347">
    <property type="entry name" value="SDR_fam"/>
</dbReference>
<evidence type="ECO:0000256" key="5">
    <source>
        <dbReference type="ARBA" id="ARBA00023163"/>
    </source>
</evidence>
<dbReference type="InterPro" id="IPR036291">
    <property type="entry name" value="NAD(P)-bd_dom_sf"/>
</dbReference>
<dbReference type="VEuPathDB" id="FungiDB:An03g00390"/>
<dbReference type="Gene3D" id="3.40.50.720">
    <property type="entry name" value="NAD(P)-binding Rossmann-like Domain"/>
    <property type="match status" value="1"/>
</dbReference>
<dbReference type="PANTHER" id="PTHR44169">
    <property type="entry name" value="NADPH-DEPENDENT 1-ACYLDIHYDROXYACETONE PHOSPHATE REDUCTASE"/>
    <property type="match status" value="1"/>
</dbReference>
<evidence type="ECO:0000256" key="1">
    <source>
        <dbReference type="ARBA" id="ARBA00006484"/>
    </source>
</evidence>